<comment type="catalytic activity">
    <reaction evidence="4">
        <text>[thioredoxin]-disulfide + sulfite + AMP + 2 H(+) = adenosine 5'-phosphosulfate + [thioredoxin]-dithiol</text>
        <dbReference type="Rhea" id="RHEA:21976"/>
        <dbReference type="Rhea" id="RHEA-COMP:10698"/>
        <dbReference type="Rhea" id="RHEA-COMP:10700"/>
        <dbReference type="ChEBI" id="CHEBI:15378"/>
        <dbReference type="ChEBI" id="CHEBI:17359"/>
        <dbReference type="ChEBI" id="CHEBI:29950"/>
        <dbReference type="ChEBI" id="CHEBI:50058"/>
        <dbReference type="ChEBI" id="CHEBI:58243"/>
        <dbReference type="ChEBI" id="CHEBI:456215"/>
        <dbReference type="EC" id="1.8.4.10"/>
    </reaction>
</comment>
<keyword evidence="4" id="KW-0411">Iron-sulfur</keyword>
<feature type="binding site" evidence="4">
    <location>
        <position position="133"/>
    </location>
    <ligand>
        <name>[4Fe-4S] cluster</name>
        <dbReference type="ChEBI" id="CHEBI:49883"/>
    </ligand>
</feature>
<comment type="cofactor">
    <cofactor evidence="4">
        <name>[4Fe-4S] cluster</name>
        <dbReference type="ChEBI" id="CHEBI:49883"/>
    </cofactor>
    <text evidence="4">Binds 1 [4Fe-4S] cluster per subunit.</text>
</comment>
<gene>
    <name evidence="4" type="primary">cysH</name>
    <name evidence="6" type="ORF">J2S73_001694</name>
</gene>
<dbReference type="NCBIfam" id="TIGR00434">
    <property type="entry name" value="cysH"/>
    <property type="match status" value="1"/>
</dbReference>
<feature type="domain" description="Phosphoadenosine phosphosulphate reductase" evidence="5">
    <location>
        <begin position="51"/>
        <end position="218"/>
    </location>
</feature>
<evidence type="ECO:0000259" key="5">
    <source>
        <dbReference type="Pfam" id="PF01507"/>
    </source>
</evidence>
<keyword evidence="2 4" id="KW-0560">Oxidoreductase</keyword>
<keyword evidence="4" id="KW-0479">Metal-binding</keyword>
<dbReference type="InterPro" id="IPR004511">
    <property type="entry name" value="PAPS/APS_Rdtase"/>
</dbReference>
<feature type="binding site" evidence="4">
    <location>
        <position position="132"/>
    </location>
    <ligand>
        <name>[4Fe-4S] cluster</name>
        <dbReference type="ChEBI" id="CHEBI:49883"/>
    </ligand>
</feature>
<dbReference type="RefSeq" id="WP_306885074.1">
    <property type="nucleotide sequence ID" value="NZ_JAUSUL010000002.1"/>
</dbReference>
<dbReference type="GO" id="GO:0046872">
    <property type="term" value="F:metal ion binding"/>
    <property type="evidence" value="ECO:0007669"/>
    <property type="project" value="UniProtKB-KW"/>
</dbReference>
<feature type="active site" description="Nucleophile; cysteine thiosulfonate intermediate" evidence="4">
    <location>
        <position position="239"/>
    </location>
</feature>
<reference evidence="6" key="1">
    <citation type="submission" date="2023-07" db="EMBL/GenBank/DDBJ databases">
        <title>Genomic Encyclopedia of Type Strains, Phase IV (KMG-IV): sequencing the most valuable type-strain genomes for metagenomic binning, comparative biology and taxonomic classification.</title>
        <authorList>
            <person name="Goeker M."/>
        </authorList>
    </citation>
    <scope>NUCLEOTIDE SEQUENCE</scope>
    <source>
        <strain evidence="6">DSM 21202</strain>
    </source>
</reference>
<feature type="binding site" evidence="4">
    <location>
        <position position="213"/>
    </location>
    <ligand>
        <name>[4Fe-4S] cluster</name>
        <dbReference type="ChEBI" id="CHEBI:49883"/>
    </ligand>
</feature>
<comment type="subcellular location">
    <subcellularLocation>
        <location evidence="4">Cytoplasm</location>
    </subcellularLocation>
</comment>
<evidence type="ECO:0000256" key="4">
    <source>
        <dbReference type="HAMAP-Rule" id="MF_00063"/>
    </source>
</evidence>
<dbReference type="EC" id="1.8.4.10" evidence="4"/>
<dbReference type="HAMAP" id="MF_00063">
    <property type="entry name" value="CysH"/>
    <property type="match status" value="1"/>
</dbReference>
<dbReference type="InterPro" id="IPR002500">
    <property type="entry name" value="PAPS_reduct_dom"/>
</dbReference>
<accession>A0AAE4ASL2</accession>
<dbReference type="GO" id="GO:0070814">
    <property type="term" value="P:hydrogen sulfide biosynthetic process"/>
    <property type="evidence" value="ECO:0007669"/>
    <property type="project" value="UniProtKB-UniRule"/>
</dbReference>
<evidence type="ECO:0000256" key="1">
    <source>
        <dbReference type="ARBA" id="ARBA00009732"/>
    </source>
</evidence>
<comment type="caution">
    <text evidence="6">The sequence shown here is derived from an EMBL/GenBank/DDBJ whole genome shotgun (WGS) entry which is preliminary data.</text>
</comment>
<dbReference type="Pfam" id="PF01507">
    <property type="entry name" value="PAPS_reduct"/>
    <property type="match status" value="1"/>
</dbReference>
<dbReference type="PIRSF" id="PIRSF000857">
    <property type="entry name" value="PAPS_reductase"/>
    <property type="match status" value="1"/>
</dbReference>
<dbReference type="EMBL" id="JAUSUL010000002">
    <property type="protein sequence ID" value="MDQ0315237.1"/>
    <property type="molecule type" value="Genomic_DNA"/>
</dbReference>
<dbReference type="GO" id="GO:0051539">
    <property type="term" value="F:4 iron, 4 sulfur cluster binding"/>
    <property type="evidence" value="ECO:0007669"/>
    <property type="project" value="UniProtKB-UniRule"/>
</dbReference>
<dbReference type="CDD" id="cd23945">
    <property type="entry name" value="PAPS_reductase"/>
    <property type="match status" value="1"/>
</dbReference>
<protein>
    <recommendedName>
        <fullName evidence="4">Adenosine 5'-phosphosulfate reductase</fullName>
        <shortName evidence="4">APS reductase</shortName>
        <ecNumber evidence="4">1.8.4.10</ecNumber>
    </recommendedName>
    <alternativeName>
        <fullName evidence="4">5'-adenylylsulfate reductase</fullName>
    </alternativeName>
    <alternativeName>
        <fullName evidence="4">Thioredoxin-dependent 5'-adenylylsulfate reductase</fullName>
    </alternativeName>
</protein>
<feature type="binding site" evidence="4">
    <location>
        <position position="216"/>
    </location>
    <ligand>
        <name>[4Fe-4S] cluster</name>
        <dbReference type="ChEBI" id="CHEBI:49883"/>
    </ligand>
</feature>
<evidence type="ECO:0000313" key="6">
    <source>
        <dbReference type="EMBL" id="MDQ0315237.1"/>
    </source>
</evidence>
<organism evidence="6 7">
    <name type="scientific">Amorphus orientalis</name>
    <dbReference type="NCBI Taxonomy" id="649198"/>
    <lineage>
        <taxon>Bacteria</taxon>
        <taxon>Pseudomonadati</taxon>
        <taxon>Pseudomonadota</taxon>
        <taxon>Alphaproteobacteria</taxon>
        <taxon>Hyphomicrobiales</taxon>
        <taxon>Amorphaceae</taxon>
        <taxon>Amorphus</taxon>
    </lineage>
</organism>
<dbReference type="PANTHER" id="PTHR46509:SF1">
    <property type="entry name" value="PHOSPHOADENOSINE PHOSPHOSULFATE REDUCTASE"/>
    <property type="match status" value="1"/>
</dbReference>
<dbReference type="InterPro" id="IPR014729">
    <property type="entry name" value="Rossmann-like_a/b/a_fold"/>
</dbReference>
<name>A0AAE4ASL2_9HYPH</name>
<comment type="pathway">
    <text evidence="3 4">Sulfur metabolism; hydrogen sulfide biosynthesis; sulfite from sulfate.</text>
</comment>
<keyword evidence="4" id="KW-0408">Iron</keyword>
<dbReference type="GO" id="GO:0019379">
    <property type="term" value="P:sulfate assimilation, phosphoadenylyl sulfate reduction by phosphoadenylyl-sulfate reductase (thioredoxin)"/>
    <property type="evidence" value="ECO:0007669"/>
    <property type="project" value="UniProtKB-UniRule"/>
</dbReference>
<proteinExistence type="inferred from homology"/>
<dbReference type="Gene3D" id="3.40.50.620">
    <property type="entry name" value="HUPs"/>
    <property type="match status" value="1"/>
</dbReference>
<comment type="function">
    <text evidence="4">Catalyzes the formation of sulfite from adenosine 5'-phosphosulfate (APS) using thioredoxin as an electron donor.</text>
</comment>
<dbReference type="GO" id="GO:0004604">
    <property type="term" value="F:phosphoadenylyl-sulfate reductase (thioredoxin) activity"/>
    <property type="evidence" value="ECO:0007669"/>
    <property type="project" value="UniProtKB-UniRule"/>
</dbReference>
<dbReference type="NCBIfam" id="NF002537">
    <property type="entry name" value="PRK02090.1"/>
    <property type="match status" value="1"/>
</dbReference>
<dbReference type="GO" id="GO:0005737">
    <property type="term" value="C:cytoplasm"/>
    <property type="evidence" value="ECO:0007669"/>
    <property type="project" value="UniProtKB-SubCell"/>
</dbReference>
<dbReference type="SUPFAM" id="SSF52402">
    <property type="entry name" value="Adenine nucleotide alpha hydrolases-like"/>
    <property type="match status" value="1"/>
</dbReference>
<evidence type="ECO:0000313" key="7">
    <source>
        <dbReference type="Proteomes" id="UP001229244"/>
    </source>
</evidence>
<dbReference type="AlphaFoldDB" id="A0AAE4ASL2"/>
<keyword evidence="4" id="KW-0963">Cytoplasm</keyword>
<sequence>MAPLAQQRDSEFESAPQDRAELAVALERQMKVRRSLDTLRSVLLEGSAGRVAVVSSFGGESAVLLALVAEIKPDAPVIFLETGKHFPETLRHRDQLAAQLGLTNVQSITPAEDDLAEDDPQGTLWAKDTDRCCTIRKVLPLERALSGYDSWITGRKRFQAATRNALPLVEWDGLHVKVNPLADWTKEDLAAFMEERALPSHPLTAQGFPSIGCMPCTSRVEEGADERSGRWQGSGKVECGIHLGRDRAA</sequence>
<evidence type="ECO:0000256" key="3">
    <source>
        <dbReference type="ARBA" id="ARBA00024327"/>
    </source>
</evidence>
<comment type="similarity">
    <text evidence="1 4">Belongs to the PAPS reductase family. CysH subfamily.</text>
</comment>
<evidence type="ECO:0000256" key="2">
    <source>
        <dbReference type="ARBA" id="ARBA00023002"/>
    </source>
</evidence>
<dbReference type="GO" id="GO:0043866">
    <property type="term" value="F:adenylyl-sulfate reductase (thioredoxin) activity"/>
    <property type="evidence" value="ECO:0007669"/>
    <property type="project" value="UniProtKB-EC"/>
</dbReference>
<dbReference type="PANTHER" id="PTHR46509">
    <property type="entry name" value="PHOSPHOADENOSINE PHOSPHOSULFATE REDUCTASE"/>
    <property type="match status" value="1"/>
</dbReference>
<keyword evidence="7" id="KW-1185">Reference proteome</keyword>
<dbReference type="Proteomes" id="UP001229244">
    <property type="component" value="Unassembled WGS sequence"/>
</dbReference>